<protein>
    <submittedName>
        <fullName evidence="4">3-oxoacyl-ACP synthase</fullName>
    </submittedName>
</protein>
<dbReference type="InterPro" id="IPR016039">
    <property type="entry name" value="Thiolase-like"/>
</dbReference>
<dbReference type="Proteomes" id="UP000268329">
    <property type="component" value="Chromosome"/>
</dbReference>
<dbReference type="EMBL" id="CP033073">
    <property type="protein sequence ID" value="AYN39818.1"/>
    <property type="molecule type" value="Genomic_DNA"/>
</dbReference>
<reference evidence="4 5" key="1">
    <citation type="submission" date="2018-10" db="EMBL/GenBank/DDBJ databases">
        <title>The genome of Streptomyces dangxiongensis Z022.</title>
        <authorList>
            <person name="Zhang B."/>
        </authorList>
    </citation>
    <scope>NUCLEOTIDE SEQUENCE [LARGE SCALE GENOMIC DNA]</scope>
    <source>
        <strain evidence="4 5">Z022</strain>
    </source>
</reference>
<proteinExistence type="predicted"/>
<name>A0A3G2JBX0_9ACTN</name>
<dbReference type="OrthoDB" id="2636646at2"/>
<evidence type="ECO:0000313" key="4">
    <source>
        <dbReference type="EMBL" id="AYN39818.1"/>
    </source>
</evidence>
<dbReference type="AlphaFoldDB" id="A0A3G2JBX0"/>
<dbReference type="GO" id="GO:0016747">
    <property type="term" value="F:acyltransferase activity, transferring groups other than amino-acyl groups"/>
    <property type="evidence" value="ECO:0007669"/>
    <property type="project" value="UniProtKB-ARBA"/>
</dbReference>
<dbReference type="RefSeq" id="WP_121787304.1">
    <property type="nucleotide sequence ID" value="NZ_CP033073.1"/>
</dbReference>
<dbReference type="InterPro" id="IPR013747">
    <property type="entry name" value="ACP_syn_III_C"/>
</dbReference>
<evidence type="ECO:0000256" key="1">
    <source>
        <dbReference type="ARBA" id="ARBA00022679"/>
    </source>
</evidence>
<evidence type="ECO:0000313" key="5">
    <source>
        <dbReference type="Proteomes" id="UP000268329"/>
    </source>
</evidence>
<dbReference type="PANTHER" id="PTHR34069:SF2">
    <property type="entry name" value="BETA-KETOACYL-[ACYL-CARRIER-PROTEIN] SYNTHASE III"/>
    <property type="match status" value="1"/>
</dbReference>
<sequence length="313" mass="33896">MVGMTSIVAVSTCLPDTIPIAGFHRELGLTDVQLRRYQRFYGLSEVCRDPQADETRLLLRAVAELAELRGQEQRVRYVVQARTMPAPLPYPRTSLGPIQDELGLRHATGFVVSQHACASGMLAVDLAGTLLAADPDPDALALVLTGEKAGTSHNQSIPDVTVMGEGTAALLVSADRTGRNRMLGYAARTHSRFGDRFIMDDEAAADFQDRYGPGLCEVITAALEEAGCALDDLALVLPHNVNRLSWIGVCRTLGLPLDRVFLDLVPHTGHCFCADPFINLQHACEAGRLRPGDRYLMTSVGLGATFAAMVFEH</sequence>
<dbReference type="Pfam" id="PF08541">
    <property type="entry name" value="ACP_syn_III_C"/>
    <property type="match status" value="1"/>
</dbReference>
<evidence type="ECO:0000256" key="2">
    <source>
        <dbReference type="ARBA" id="ARBA00023315"/>
    </source>
</evidence>
<dbReference type="KEGG" id="sdd:D9753_13820"/>
<organism evidence="4 5">
    <name type="scientific">Streptomyces dangxiongensis</name>
    <dbReference type="NCBI Taxonomy" id="1442032"/>
    <lineage>
        <taxon>Bacteria</taxon>
        <taxon>Bacillati</taxon>
        <taxon>Actinomycetota</taxon>
        <taxon>Actinomycetes</taxon>
        <taxon>Kitasatosporales</taxon>
        <taxon>Streptomycetaceae</taxon>
        <taxon>Streptomyces</taxon>
    </lineage>
</organism>
<dbReference type="PANTHER" id="PTHR34069">
    <property type="entry name" value="3-OXOACYL-[ACYL-CARRIER-PROTEIN] SYNTHASE 3"/>
    <property type="match status" value="1"/>
</dbReference>
<feature type="domain" description="Beta-ketoacyl-[acyl-carrier-protein] synthase III C-terminal" evidence="3">
    <location>
        <begin position="223"/>
        <end position="312"/>
    </location>
</feature>
<dbReference type="GO" id="GO:0044550">
    <property type="term" value="P:secondary metabolite biosynthetic process"/>
    <property type="evidence" value="ECO:0007669"/>
    <property type="project" value="TreeGrafter"/>
</dbReference>
<dbReference type="Gene3D" id="3.40.47.10">
    <property type="match status" value="2"/>
</dbReference>
<accession>A0A3G2JBX0</accession>
<keyword evidence="5" id="KW-1185">Reference proteome</keyword>
<keyword evidence="1" id="KW-0808">Transferase</keyword>
<dbReference type="SUPFAM" id="SSF53901">
    <property type="entry name" value="Thiolase-like"/>
    <property type="match status" value="1"/>
</dbReference>
<gene>
    <name evidence="4" type="ORF">D9753_13820</name>
</gene>
<keyword evidence="2" id="KW-0012">Acyltransferase</keyword>
<evidence type="ECO:0000259" key="3">
    <source>
        <dbReference type="Pfam" id="PF08541"/>
    </source>
</evidence>